<organism evidence="1 2">
    <name type="scientific">Chengkuizengella axinellae</name>
    <dbReference type="NCBI Taxonomy" id="3064388"/>
    <lineage>
        <taxon>Bacteria</taxon>
        <taxon>Bacillati</taxon>
        <taxon>Bacillota</taxon>
        <taxon>Bacilli</taxon>
        <taxon>Bacillales</taxon>
        <taxon>Paenibacillaceae</taxon>
        <taxon>Chengkuizengella</taxon>
    </lineage>
</organism>
<keyword evidence="2" id="KW-1185">Reference proteome</keyword>
<accession>A0ABT9J2G1</accession>
<protein>
    <recommendedName>
        <fullName evidence="3">DUF2653 family protein</fullName>
    </recommendedName>
</protein>
<reference evidence="1 2" key="1">
    <citation type="submission" date="2023-08" db="EMBL/GenBank/DDBJ databases">
        <authorList>
            <person name="Park J.-S."/>
        </authorList>
    </citation>
    <scope>NUCLEOTIDE SEQUENCE [LARGE SCALE GENOMIC DNA]</scope>
    <source>
        <strain evidence="1 2">2205SS18-9</strain>
    </source>
</reference>
<gene>
    <name evidence="1" type="ORF">Q5Y73_15990</name>
</gene>
<name>A0ABT9J2G1_9BACL</name>
<dbReference type="EMBL" id="JAVAMP010000008">
    <property type="protein sequence ID" value="MDP5275612.1"/>
    <property type="molecule type" value="Genomic_DNA"/>
</dbReference>
<evidence type="ECO:0008006" key="3">
    <source>
        <dbReference type="Google" id="ProtNLM"/>
    </source>
</evidence>
<proteinExistence type="predicted"/>
<comment type="caution">
    <text evidence="1">The sequence shown here is derived from an EMBL/GenBank/DDBJ whole genome shotgun (WGS) entry which is preliminary data.</text>
</comment>
<sequence length="99" mass="11597">MFDFRMEICFIQNKGLELSDKVKKQISELFGTQVECFLETKEKDNMEITTTELRGKGNWENEEQLISYIEEKLEMDLLTSIYGYTVQVFPNKKGCLHCG</sequence>
<evidence type="ECO:0000313" key="2">
    <source>
        <dbReference type="Proteomes" id="UP001231941"/>
    </source>
</evidence>
<evidence type="ECO:0000313" key="1">
    <source>
        <dbReference type="EMBL" id="MDP5275612.1"/>
    </source>
</evidence>
<dbReference type="RefSeq" id="WP_305992918.1">
    <property type="nucleotide sequence ID" value="NZ_JAVAMP010000008.1"/>
</dbReference>
<dbReference type="Proteomes" id="UP001231941">
    <property type="component" value="Unassembled WGS sequence"/>
</dbReference>